<comment type="caution">
    <text evidence="5">The sequence shown here is derived from an EMBL/GenBank/DDBJ whole genome shotgun (WGS) entry which is preliminary data.</text>
</comment>
<keyword evidence="3" id="KW-0998">Cell outer membrane</keyword>
<keyword evidence="6" id="KW-1185">Reference proteome</keyword>
<dbReference type="EMBL" id="SLWB01000001">
    <property type="protein sequence ID" value="TCN72873.1"/>
    <property type="molecule type" value="Genomic_DNA"/>
</dbReference>
<protein>
    <recommendedName>
        <fullName evidence="7">TonB dependent receptor</fullName>
    </recommendedName>
</protein>
<evidence type="ECO:0000313" key="5">
    <source>
        <dbReference type="EMBL" id="TCN72873.1"/>
    </source>
</evidence>
<evidence type="ECO:0000256" key="4">
    <source>
        <dbReference type="SAM" id="SignalP"/>
    </source>
</evidence>
<feature type="chain" id="PRO_5020857594" description="TonB dependent receptor" evidence="4">
    <location>
        <begin position="20"/>
        <end position="566"/>
    </location>
</feature>
<dbReference type="Gene3D" id="2.40.170.20">
    <property type="entry name" value="TonB-dependent receptor, beta-barrel domain"/>
    <property type="match status" value="1"/>
</dbReference>
<dbReference type="InterPro" id="IPR036942">
    <property type="entry name" value="Beta-barrel_TonB_sf"/>
</dbReference>
<dbReference type="GO" id="GO:0009279">
    <property type="term" value="C:cell outer membrane"/>
    <property type="evidence" value="ECO:0007669"/>
    <property type="project" value="UniProtKB-SubCell"/>
</dbReference>
<proteinExistence type="predicted"/>
<evidence type="ECO:0000256" key="3">
    <source>
        <dbReference type="ARBA" id="ARBA00023237"/>
    </source>
</evidence>
<dbReference type="SUPFAM" id="SSF56935">
    <property type="entry name" value="Porins"/>
    <property type="match status" value="1"/>
</dbReference>
<reference evidence="5 6" key="1">
    <citation type="submission" date="2019-03" db="EMBL/GenBank/DDBJ databases">
        <title>Genomic Encyclopedia of Archaeal and Bacterial Type Strains, Phase II (KMG-II): from individual species to whole genera.</title>
        <authorList>
            <person name="Goeker M."/>
        </authorList>
    </citation>
    <scope>NUCLEOTIDE SEQUENCE [LARGE SCALE GENOMIC DNA]</scope>
    <source>
        <strain evidence="5 6">RL-C</strain>
    </source>
</reference>
<comment type="subcellular location">
    <subcellularLocation>
        <location evidence="1">Cell outer membrane</location>
    </subcellularLocation>
</comment>
<name>A0A4R2EZ19_9BACT</name>
<feature type="signal peptide" evidence="4">
    <location>
        <begin position="1"/>
        <end position="19"/>
    </location>
</feature>
<organism evidence="5 6">
    <name type="scientific">Acetobacteroides hydrogenigenes</name>
    <dbReference type="NCBI Taxonomy" id="979970"/>
    <lineage>
        <taxon>Bacteria</taxon>
        <taxon>Pseudomonadati</taxon>
        <taxon>Bacteroidota</taxon>
        <taxon>Bacteroidia</taxon>
        <taxon>Bacteroidales</taxon>
        <taxon>Rikenellaceae</taxon>
        <taxon>Acetobacteroides</taxon>
    </lineage>
</organism>
<accession>A0A4R2EZ19</accession>
<evidence type="ECO:0008006" key="7">
    <source>
        <dbReference type="Google" id="ProtNLM"/>
    </source>
</evidence>
<sequence length="566" mass="63855">MMKKILYTLLALAPVAALAQTQEKTLNKQVEVTRSYEPTINDASKLNIMPKITDTLKLTPNFKYSIFSKPLESYFPVKPIAAAKLVDEPKTDLYDFFIRGGIGNYSTTLFDIYYNSPRNQDYSYGAYFKHRASTGKVELEKGPKVPTNNSKNEIALFGKKIFSSAILSGGVSYSHNRNLFYGIDSAQMAKPTFRFNKDSLTQYFNNIRAEVNLKSFYLDSTHINYKASVGYDYYNDKSDFGENHVSVGGEVFKYIQKDYLGAGLNILHVGKSGSFDTVSNTVVSVLPMLRKYGSFYTASIGVNFTNDVWGNNTRSYFFPMGHLTLDAAGSFFVPYVKVGGYLEVNSYKKITSENSFVMPGIYVENTAHKMVLSGGIKGNVSASVSYNVWGGYELIDHQFFFLNEKGSKRYYNNFNVIYDNMSKTTFGGEIALAVKNFLDIGVRAQVYSYSLDNEAKAWGMPAFESSVDAAYRHNEKWTFKASVFTVGSRYVRWMDNYNSKGELILPRMPAVKLSSFVDVNIGCEYQFTKRIHAFININNLLNSNSDTYYQYRTYGINGVVGASYSF</sequence>
<evidence type="ECO:0000313" key="6">
    <source>
        <dbReference type="Proteomes" id="UP000294830"/>
    </source>
</evidence>
<dbReference type="Proteomes" id="UP000294830">
    <property type="component" value="Unassembled WGS sequence"/>
</dbReference>
<keyword evidence="2" id="KW-0472">Membrane</keyword>
<evidence type="ECO:0000256" key="2">
    <source>
        <dbReference type="ARBA" id="ARBA00023136"/>
    </source>
</evidence>
<dbReference type="AlphaFoldDB" id="A0A4R2EZ19"/>
<gene>
    <name evidence="5" type="ORF">CLV25_10191</name>
</gene>
<keyword evidence="4" id="KW-0732">Signal</keyword>
<evidence type="ECO:0000256" key="1">
    <source>
        <dbReference type="ARBA" id="ARBA00004442"/>
    </source>
</evidence>